<reference evidence="1" key="1">
    <citation type="submission" date="2021-07" db="EMBL/GenBank/DDBJ databases">
        <title>Candidatus Kaistella beijingensis sp. nov. isolated from a municipal wastewater treatment plant is involved in sludge foaming.</title>
        <authorList>
            <person name="Song Y."/>
            <person name="Liu S.-J."/>
        </authorList>
    </citation>
    <scope>NUCLEOTIDE SEQUENCE</scope>
    <source>
        <strain evidence="1">DSM 43998</strain>
    </source>
</reference>
<sequence>MKTAFGAIAVQILWSSRPGARRIEYLGSARDDGEVEVLKAAARQRLTAGQGILDLGLDTTDTAAAGELLQIVAARSALLWKSLHHAYRVWSHAARNLPIRAEFARVARKRARRQGIRWKFWRGVRIRPRIRTCVRVARIR</sequence>
<gene>
    <name evidence="1" type="ORF">KV203_14870</name>
</gene>
<evidence type="ECO:0000313" key="2">
    <source>
        <dbReference type="Proteomes" id="UP000887023"/>
    </source>
</evidence>
<evidence type="ECO:0000313" key="1">
    <source>
        <dbReference type="EMBL" id="QXQ13155.1"/>
    </source>
</evidence>
<dbReference type="Proteomes" id="UP000887023">
    <property type="component" value="Chromosome"/>
</dbReference>
<name>A0ABX8S9J1_9ACTN</name>
<evidence type="ECO:0008006" key="3">
    <source>
        <dbReference type="Google" id="ProtNLM"/>
    </source>
</evidence>
<dbReference type="EMBL" id="CP079105">
    <property type="protein sequence ID" value="QXQ13155.1"/>
    <property type="molecule type" value="Genomic_DNA"/>
</dbReference>
<dbReference type="RefSeq" id="WP_066471267.1">
    <property type="nucleotide sequence ID" value="NZ_CBCRUZ010000008.1"/>
</dbReference>
<protein>
    <recommendedName>
        <fullName evidence="3">Transposase</fullName>
    </recommendedName>
</protein>
<proteinExistence type="predicted"/>
<keyword evidence="2" id="KW-1185">Reference proteome</keyword>
<accession>A0ABX8S9J1</accession>
<organism evidence="1 2">
    <name type="scientific">Skermania pinensis</name>
    <dbReference type="NCBI Taxonomy" id="39122"/>
    <lineage>
        <taxon>Bacteria</taxon>
        <taxon>Bacillati</taxon>
        <taxon>Actinomycetota</taxon>
        <taxon>Actinomycetes</taxon>
        <taxon>Mycobacteriales</taxon>
        <taxon>Gordoniaceae</taxon>
        <taxon>Skermania</taxon>
    </lineage>
</organism>